<keyword evidence="1" id="KW-0472">Membrane</keyword>
<dbReference type="PANTHER" id="PTHR40057">
    <property type="entry name" value="SLR1162 PROTEIN"/>
    <property type="match status" value="1"/>
</dbReference>
<feature type="transmembrane region" description="Helical" evidence="1">
    <location>
        <begin position="9"/>
        <end position="29"/>
    </location>
</feature>
<accession>A0A4Q1KBE4</accession>
<reference evidence="3" key="1">
    <citation type="submission" date="2019-01" db="EMBL/GenBank/DDBJ databases">
        <title>Cytophagaceae bacterium strain CAR-16.</title>
        <authorList>
            <person name="Chen W.-M."/>
        </authorList>
    </citation>
    <scope>NUCLEOTIDE SEQUENCE [LARGE SCALE GENOMIC DNA]</scope>
    <source>
        <strain evidence="3">WWJ-16</strain>
    </source>
</reference>
<keyword evidence="1" id="KW-0812">Transmembrane</keyword>
<dbReference type="InterPro" id="IPR038762">
    <property type="entry name" value="ABM_predict"/>
</dbReference>
<dbReference type="EMBL" id="SBKN01000001">
    <property type="protein sequence ID" value="RXR23996.1"/>
    <property type="molecule type" value="Genomic_DNA"/>
</dbReference>
<evidence type="ECO:0000256" key="1">
    <source>
        <dbReference type="SAM" id="Phobius"/>
    </source>
</evidence>
<keyword evidence="1" id="KW-1133">Transmembrane helix</keyword>
<evidence type="ECO:0000313" key="3">
    <source>
        <dbReference type="Proteomes" id="UP000289857"/>
    </source>
</evidence>
<feature type="transmembrane region" description="Helical" evidence="1">
    <location>
        <begin position="35"/>
        <end position="57"/>
    </location>
</feature>
<gene>
    <name evidence="2" type="ORF">EQG61_00730</name>
</gene>
<name>A0A4Q1KBE4_9FLAO</name>
<evidence type="ECO:0000313" key="2">
    <source>
        <dbReference type="EMBL" id="RXR23996.1"/>
    </source>
</evidence>
<protein>
    <submittedName>
        <fullName evidence="2">Uncharacterized protein</fullName>
    </submittedName>
</protein>
<comment type="caution">
    <text evidence="2">The sequence shown here is derived from an EMBL/GenBank/DDBJ whole genome shotgun (WGS) entry which is preliminary data.</text>
</comment>
<proteinExistence type="predicted"/>
<dbReference type="AlphaFoldDB" id="A0A4Q1KBE4"/>
<dbReference type="RefSeq" id="WP_129459960.1">
    <property type="nucleotide sequence ID" value="NZ_SBKN01000001.1"/>
</dbReference>
<sequence length="70" mass="8039">MKPPKKWKFALMVWIAIYPAITLASFLLGDYIKDLALPIRTLIMTGILVPLMVYVLLPLLRKLFGAWLHT</sequence>
<organism evidence="2 3">
    <name type="scientific">Flavobacterium stagni</name>
    <dbReference type="NCBI Taxonomy" id="2506421"/>
    <lineage>
        <taxon>Bacteria</taxon>
        <taxon>Pseudomonadati</taxon>
        <taxon>Bacteroidota</taxon>
        <taxon>Flavobacteriia</taxon>
        <taxon>Flavobacteriales</taxon>
        <taxon>Flavobacteriaceae</taxon>
        <taxon>Flavobacterium</taxon>
    </lineage>
</organism>
<dbReference type="Proteomes" id="UP000289857">
    <property type="component" value="Unassembled WGS sequence"/>
</dbReference>
<keyword evidence="3" id="KW-1185">Reference proteome</keyword>
<dbReference type="OrthoDB" id="772949at2"/>
<dbReference type="PANTHER" id="PTHR40057:SF1">
    <property type="entry name" value="SLR1162 PROTEIN"/>
    <property type="match status" value="1"/>
</dbReference>